<dbReference type="Proteomes" id="UP001377168">
    <property type="component" value="Unassembled WGS sequence"/>
</dbReference>
<keyword evidence="2" id="KW-1185">Reference proteome</keyword>
<sequence>MAEQPGRDWTAMTRADFDPDVPLQLAVPTGPAAIPAEPDACGTAPLFGDESPVRRAPRTVRRRAVRIDQDGLF</sequence>
<name>A0ACC6PP42_9ACTN</name>
<organism evidence="1 2">
    <name type="scientific">Streptomyces achmelvichensis</name>
    <dbReference type="NCBI Taxonomy" id="3134111"/>
    <lineage>
        <taxon>Bacteria</taxon>
        <taxon>Bacillati</taxon>
        <taxon>Actinomycetota</taxon>
        <taxon>Actinomycetes</taxon>
        <taxon>Kitasatosporales</taxon>
        <taxon>Streptomycetaceae</taxon>
        <taxon>Streptomyces</taxon>
    </lineage>
</organism>
<reference evidence="1" key="1">
    <citation type="submission" date="2024-03" db="EMBL/GenBank/DDBJ databases">
        <title>Novel Streptomyces species of biotechnological and ecological value are a feature of Machair soil.</title>
        <authorList>
            <person name="Prole J.R."/>
            <person name="Goodfellow M."/>
            <person name="Allenby N."/>
            <person name="Ward A.C."/>
        </authorList>
    </citation>
    <scope>NUCLEOTIDE SEQUENCE</scope>
    <source>
        <strain evidence="1">MS2.AVA.5</strain>
    </source>
</reference>
<comment type="caution">
    <text evidence="1">The sequence shown here is derived from an EMBL/GenBank/DDBJ whole genome shotgun (WGS) entry which is preliminary data.</text>
</comment>
<evidence type="ECO:0000313" key="1">
    <source>
        <dbReference type="EMBL" id="MEJ8633131.1"/>
    </source>
</evidence>
<protein>
    <submittedName>
        <fullName evidence="1">Uncharacterized protein</fullName>
    </submittedName>
</protein>
<gene>
    <name evidence="1" type="ORF">WKI67_06960</name>
</gene>
<proteinExistence type="predicted"/>
<dbReference type="EMBL" id="JBBKAJ010000022">
    <property type="protein sequence ID" value="MEJ8633131.1"/>
    <property type="molecule type" value="Genomic_DNA"/>
</dbReference>
<accession>A0ACC6PP42</accession>
<evidence type="ECO:0000313" key="2">
    <source>
        <dbReference type="Proteomes" id="UP001377168"/>
    </source>
</evidence>